<feature type="compositionally biased region" description="Acidic residues" evidence="1">
    <location>
        <begin position="663"/>
        <end position="672"/>
    </location>
</feature>
<feature type="region of interest" description="Disordered" evidence="1">
    <location>
        <begin position="613"/>
        <end position="672"/>
    </location>
</feature>
<feature type="region of interest" description="Disordered" evidence="1">
    <location>
        <begin position="1"/>
        <end position="55"/>
    </location>
</feature>
<accession>A0ABR4AW42</accession>
<comment type="caution">
    <text evidence="3">The sequence shown here is derived from an EMBL/GenBank/DDBJ whole genome shotgun (WGS) entry which is preliminary data.</text>
</comment>
<dbReference type="InterPro" id="IPR013087">
    <property type="entry name" value="Znf_C2H2_type"/>
</dbReference>
<name>A0ABR4AW42_9LECA</name>
<feature type="compositionally biased region" description="Polar residues" evidence="1">
    <location>
        <begin position="615"/>
        <end position="639"/>
    </location>
</feature>
<feature type="compositionally biased region" description="Polar residues" evidence="1">
    <location>
        <begin position="1"/>
        <end position="23"/>
    </location>
</feature>
<proteinExistence type="predicted"/>
<organism evidence="3 4">
    <name type="scientific">Lepraria finkii</name>
    <dbReference type="NCBI Taxonomy" id="1340010"/>
    <lineage>
        <taxon>Eukaryota</taxon>
        <taxon>Fungi</taxon>
        <taxon>Dikarya</taxon>
        <taxon>Ascomycota</taxon>
        <taxon>Pezizomycotina</taxon>
        <taxon>Lecanoromycetes</taxon>
        <taxon>OSLEUM clade</taxon>
        <taxon>Lecanoromycetidae</taxon>
        <taxon>Lecanorales</taxon>
        <taxon>Lecanorineae</taxon>
        <taxon>Stereocaulaceae</taxon>
        <taxon>Lepraria</taxon>
    </lineage>
</organism>
<evidence type="ECO:0000259" key="2">
    <source>
        <dbReference type="PROSITE" id="PS00028"/>
    </source>
</evidence>
<dbReference type="PROSITE" id="PS00028">
    <property type="entry name" value="ZINC_FINGER_C2H2_1"/>
    <property type="match status" value="1"/>
</dbReference>
<dbReference type="EMBL" id="JBHFEH010000056">
    <property type="protein sequence ID" value="KAL2049889.1"/>
    <property type="molecule type" value="Genomic_DNA"/>
</dbReference>
<sequence>MDLQASASTQSDRQLVSTRSQLPEFSCTLKPASSFESSITNTDDEERTPSSIPTPEQEAAITVLKDVEEDKVIAWLTLLRSIEPGFQLRSGPGCLSSEQIDSLNTLKDCHNGNVLAWLRYDLLADNVNVNKQLLERKSYGSSRSASKRSITSISRATRKSSARSSLSSSISSFGPSSPYSSATAYSSPRSSLGQASLFNLEEDEHTHWCTYGEHKNPITTCDGWKRHEKEHETVYACMPHGPLEDLGLGPQCVFCGLRRPSPSHLQEHRAYSCAGPSKEPLTRTRKPNMVKHLATHGISSDDASMLAERWRYTPNKNAFSCGFCVKLFASLTDRLNHIDHEHWSHGQVMDQWSLTNVIRGLLLQPKVTNAWQHLLASHPTLLECNLSWELPTAEGLQLRLETGEECGQDLALAAFQLRANNANKPRQGYTTPIAVSAEQQMDLDSNSDFQDVAHAALTSTTSLTSNATFAQRSASVSRHPPVSPLNNVNTSRLDFCGSQFPQPSQTALFKSPFATEDSLAGLPTHSAPFSDTNGHMLQQSCPFFASSTRTQPLNPGFHPSCNSHDRDHLNTNGASLIDQYIDAGQALSTFASAGTGLHHGIPRPEQLDHYESASMPASPSVDGNTSSQMNHDFGTNSRQGKPLPALPLPPQDFENPLNIQMESDFDSDFDIL</sequence>
<evidence type="ECO:0000313" key="3">
    <source>
        <dbReference type="EMBL" id="KAL2049889.1"/>
    </source>
</evidence>
<reference evidence="3 4" key="1">
    <citation type="submission" date="2024-09" db="EMBL/GenBank/DDBJ databases">
        <title>Rethinking Asexuality: The Enigmatic Case of Functional Sexual Genes in Lepraria (Stereocaulaceae).</title>
        <authorList>
            <person name="Doellman M."/>
            <person name="Sun Y."/>
            <person name="Barcenas-Pena A."/>
            <person name="Lumbsch H.T."/>
            <person name="Grewe F."/>
        </authorList>
    </citation>
    <scope>NUCLEOTIDE SEQUENCE [LARGE SCALE GENOMIC DNA]</scope>
    <source>
        <strain evidence="3 4">Grewe 0041</strain>
    </source>
</reference>
<evidence type="ECO:0000256" key="1">
    <source>
        <dbReference type="SAM" id="MobiDB-lite"/>
    </source>
</evidence>
<dbReference type="Proteomes" id="UP001590951">
    <property type="component" value="Unassembled WGS sequence"/>
</dbReference>
<feature type="domain" description="C2H2-type" evidence="2">
    <location>
        <begin position="321"/>
        <end position="342"/>
    </location>
</feature>
<keyword evidence="4" id="KW-1185">Reference proteome</keyword>
<protein>
    <recommendedName>
        <fullName evidence="2">C2H2-type domain-containing protein</fullName>
    </recommendedName>
</protein>
<evidence type="ECO:0000313" key="4">
    <source>
        <dbReference type="Proteomes" id="UP001590951"/>
    </source>
</evidence>
<gene>
    <name evidence="3" type="ORF">ABVK25_009873</name>
</gene>